<proteinExistence type="predicted"/>
<evidence type="ECO:0000256" key="1">
    <source>
        <dbReference type="SAM" id="MobiDB-lite"/>
    </source>
</evidence>
<accession>A0AAV9WK56</accession>
<feature type="region of interest" description="Disordered" evidence="1">
    <location>
        <begin position="1"/>
        <end position="32"/>
    </location>
</feature>
<name>A0AAV9WK56_9PEZI</name>
<dbReference type="EMBL" id="JAVHJL010000002">
    <property type="protein sequence ID" value="KAK6509526.1"/>
    <property type="molecule type" value="Genomic_DNA"/>
</dbReference>
<keyword evidence="3" id="KW-1185">Reference proteome</keyword>
<evidence type="ECO:0000313" key="3">
    <source>
        <dbReference type="Proteomes" id="UP001370758"/>
    </source>
</evidence>
<dbReference type="Proteomes" id="UP001370758">
    <property type="component" value="Unassembled WGS sequence"/>
</dbReference>
<protein>
    <submittedName>
        <fullName evidence="2">Uncharacterized protein</fullName>
    </submittedName>
</protein>
<evidence type="ECO:0000313" key="2">
    <source>
        <dbReference type="EMBL" id="KAK6509526.1"/>
    </source>
</evidence>
<sequence length="52" mass="5744">MSGRQGNYRAKSTDGSKEWTPKGAPIKTRPGTPMCCIQRLAETFDSTCKSTY</sequence>
<organism evidence="2 3">
    <name type="scientific">Arthrobotrys musiformis</name>
    <dbReference type="NCBI Taxonomy" id="47236"/>
    <lineage>
        <taxon>Eukaryota</taxon>
        <taxon>Fungi</taxon>
        <taxon>Dikarya</taxon>
        <taxon>Ascomycota</taxon>
        <taxon>Pezizomycotina</taxon>
        <taxon>Orbiliomycetes</taxon>
        <taxon>Orbiliales</taxon>
        <taxon>Orbiliaceae</taxon>
        <taxon>Arthrobotrys</taxon>
    </lineage>
</organism>
<gene>
    <name evidence="2" type="ORF">TWF481_004266</name>
</gene>
<feature type="compositionally biased region" description="Basic and acidic residues" evidence="1">
    <location>
        <begin position="11"/>
        <end position="20"/>
    </location>
</feature>
<reference evidence="2 3" key="1">
    <citation type="submission" date="2023-08" db="EMBL/GenBank/DDBJ databases">
        <authorList>
            <person name="Palmer J.M."/>
        </authorList>
    </citation>
    <scope>NUCLEOTIDE SEQUENCE [LARGE SCALE GENOMIC DNA]</scope>
    <source>
        <strain evidence="2 3">TWF481</strain>
    </source>
</reference>
<dbReference type="AlphaFoldDB" id="A0AAV9WK56"/>
<comment type="caution">
    <text evidence="2">The sequence shown here is derived from an EMBL/GenBank/DDBJ whole genome shotgun (WGS) entry which is preliminary data.</text>
</comment>